<evidence type="ECO:0000313" key="15">
    <source>
        <dbReference type="EMBL" id="MBB3039114.1"/>
    </source>
</evidence>
<feature type="transmembrane region" description="Helical" evidence="14">
    <location>
        <begin position="262"/>
        <end position="283"/>
    </location>
</feature>
<dbReference type="PANTHER" id="PTHR48086">
    <property type="entry name" value="SODIUM/PROLINE SYMPORTER-RELATED"/>
    <property type="match status" value="1"/>
</dbReference>
<dbReference type="RefSeq" id="WP_064439358.1">
    <property type="nucleotide sequence ID" value="NZ_BDDI01000004.1"/>
</dbReference>
<dbReference type="InterPro" id="IPR038377">
    <property type="entry name" value="Na/Glc_symporter_sf"/>
</dbReference>
<feature type="transmembrane region" description="Helical" evidence="14">
    <location>
        <begin position="303"/>
        <end position="332"/>
    </location>
</feature>
<keyword evidence="16" id="KW-1185">Reference proteome</keyword>
<name>A0A839RSR8_9ACTN</name>
<evidence type="ECO:0000256" key="12">
    <source>
        <dbReference type="ARBA" id="ARBA00033708"/>
    </source>
</evidence>
<comment type="caution">
    <text evidence="15">The sequence shown here is derived from an EMBL/GenBank/DDBJ whole genome shotgun (WGS) entry which is preliminary data.</text>
</comment>
<evidence type="ECO:0000256" key="1">
    <source>
        <dbReference type="ARBA" id="ARBA00004651"/>
    </source>
</evidence>
<keyword evidence="7 14" id="KW-1133">Transmembrane helix</keyword>
<dbReference type="Proteomes" id="UP000567922">
    <property type="component" value="Unassembled WGS sequence"/>
</dbReference>
<dbReference type="OrthoDB" id="9789704at2"/>
<evidence type="ECO:0000256" key="8">
    <source>
        <dbReference type="ARBA" id="ARBA00023053"/>
    </source>
</evidence>
<keyword evidence="6" id="KW-0769">Symport</keyword>
<evidence type="ECO:0000256" key="6">
    <source>
        <dbReference type="ARBA" id="ARBA00022847"/>
    </source>
</evidence>
<feature type="transmembrane region" description="Helical" evidence="14">
    <location>
        <begin position="173"/>
        <end position="196"/>
    </location>
</feature>
<comment type="similarity">
    <text evidence="2 13">Belongs to the sodium:solute symporter (SSF) (TC 2.A.21) family.</text>
</comment>
<feature type="transmembrane region" description="Helical" evidence="14">
    <location>
        <begin position="118"/>
        <end position="141"/>
    </location>
</feature>
<feature type="transmembrane region" description="Helical" evidence="14">
    <location>
        <begin position="222"/>
        <end position="241"/>
    </location>
</feature>
<feature type="transmembrane region" description="Helical" evidence="14">
    <location>
        <begin position="404"/>
        <end position="427"/>
    </location>
</feature>
<keyword evidence="9" id="KW-0406">Ion transport</keyword>
<accession>A0A839RSR8</accession>
<gene>
    <name evidence="15" type="ORF">FHU29_003583</name>
</gene>
<feature type="transmembrane region" description="Helical" evidence="14">
    <location>
        <begin position="353"/>
        <end position="369"/>
    </location>
</feature>
<dbReference type="InterPro" id="IPR050277">
    <property type="entry name" value="Sodium:Solute_Symporter"/>
</dbReference>
<evidence type="ECO:0000256" key="13">
    <source>
        <dbReference type="RuleBase" id="RU362091"/>
    </source>
</evidence>
<dbReference type="EMBL" id="JACHWS010000003">
    <property type="protein sequence ID" value="MBB3039114.1"/>
    <property type="molecule type" value="Genomic_DNA"/>
</dbReference>
<sequence length="492" mass="51258">MILFGVTLSVLVLLAAGLYAARRVQGQSANYLLAGRTLSIPLVAIVLASQAIDSNGTLGNTDLTADFGFWAGASLPIGLAACLVIAGLFFAKRMRALHVVTLPEYFEKRFGRAMELPASALTVSAFGILLAGNLVAIGFLLDRFAGIPYTTSILLAVPFVLAYTIAGGMFSSTYVGVGMIILNIFGVLALMTWMTLTHGFSAPEGMGPLALGQLTSAEEGAVLNWATIIALALGNLVAIDLMQRIFSARCPQTAQRACFGGAALILALCIPFSLVALAAVSIVGPDSSGPVLFSLLGDYAPTWLAILVLSGLVAASLTTASGVLLSTATVIVQNILRLPETVRGISPMTATRIAMLPMAALGAFFALRIPQTGILLTLTFDLLLAGLVVPFILGLYWSRGGTSAALAALISGVTVRVFFFATTPTVYGVDNTLLFIPNGLVPESMDGWSTFLAAIVSLTAYVAVAFTSRSVTPLPVPQQPQSLEPTLAPARV</sequence>
<comment type="subcellular location">
    <subcellularLocation>
        <location evidence="1">Cell membrane</location>
        <topology evidence="1">Multi-pass membrane protein</topology>
    </subcellularLocation>
</comment>
<evidence type="ECO:0000256" key="4">
    <source>
        <dbReference type="ARBA" id="ARBA00022475"/>
    </source>
</evidence>
<keyword evidence="8" id="KW-0915">Sodium</keyword>
<organism evidence="15 16">
    <name type="scientific">Hoyosella altamirensis</name>
    <dbReference type="NCBI Taxonomy" id="616997"/>
    <lineage>
        <taxon>Bacteria</taxon>
        <taxon>Bacillati</taxon>
        <taxon>Actinomycetota</taxon>
        <taxon>Actinomycetes</taxon>
        <taxon>Mycobacteriales</taxon>
        <taxon>Hoyosellaceae</taxon>
        <taxon>Hoyosella</taxon>
    </lineage>
</organism>
<keyword evidence="5 14" id="KW-0812">Transmembrane</keyword>
<evidence type="ECO:0000256" key="9">
    <source>
        <dbReference type="ARBA" id="ARBA00023065"/>
    </source>
</evidence>
<dbReference type="PANTHER" id="PTHR48086:SF3">
    <property type="entry name" value="SODIUM_PROLINE SYMPORTER"/>
    <property type="match status" value="1"/>
</dbReference>
<dbReference type="PROSITE" id="PS50283">
    <property type="entry name" value="NA_SOLUT_SYMP_3"/>
    <property type="match status" value="1"/>
</dbReference>
<dbReference type="GO" id="GO:0006814">
    <property type="term" value="P:sodium ion transport"/>
    <property type="evidence" value="ECO:0007669"/>
    <property type="project" value="UniProtKB-KW"/>
</dbReference>
<evidence type="ECO:0000256" key="7">
    <source>
        <dbReference type="ARBA" id="ARBA00022989"/>
    </source>
</evidence>
<dbReference type="CDD" id="cd11474">
    <property type="entry name" value="SLC5sbd_CHT"/>
    <property type="match status" value="1"/>
</dbReference>
<dbReference type="Gene3D" id="1.20.1730.10">
    <property type="entry name" value="Sodium/glucose cotransporter"/>
    <property type="match status" value="1"/>
</dbReference>
<keyword evidence="11" id="KW-0739">Sodium transport</keyword>
<dbReference type="InterPro" id="IPR001734">
    <property type="entry name" value="Na/solute_symporter"/>
</dbReference>
<keyword evidence="3" id="KW-0813">Transport</keyword>
<dbReference type="AlphaFoldDB" id="A0A839RSR8"/>
<evidence type="ECO:0000256" key="14">
    <source>
        <dbReference type="SAM" id="Phobius"/>
    </source>
</evidence>
<dbReference type="GO" id="GO:0005886">
    <property type="term" value="C:plasma membrane"/>
    <property type="evidence" value="ECO:0007669"/>
    <property type="project" value="UniProtKB-SubCell"/>
</dbReference>
<evidence type="ECO:0000256" key="2">
    <source>
        <dbReference type="ARBA" id="ARBA00006434"/>
    </source>
</evidence>
<feature type="transmembrane region" description="Helical" evidence="14">
    <location>
        <begin position="447"/>
        <end position="466"/>
    </location>
</feature>
<proteinExistence type="inferred from homology"/>
<evidence type="ECO:0000256" key="11">
    <source>
        <dbReference type="ARBA" id="ARBA00023201"/>
    </source>
</evidence>
<evidence type="ECO:0000256" key="10">
    <source>
        <dbReference type="ARBA" id="ARBA00023136"/>
    </source>
</evidence>
<dbReference type="Pfam" id="PF00474">
    <property type="entry name" value="SSF"/>
    <property type="match status" value="1"/>
</dbReference>
<protein>
    <submittedName>
        <fullName evidence="15">Na+/proline symporter</fullName>
    </submittedName>
</protein>
<feature type="transmembrane region" description="Helical" evidence="14">
    <location>
        <begin position="375"/>
        <end position="397"/>
    </location>
</feature>
<evidence type="ECO:0000256" key="5">
    <source>
        <dbReference type="ARBA" id="ARBA00022692"/>
    </source>
</evidence>
<keyword evidence="10 14" id="KW-0472">Membrane</keyword>
<keyword evidence="4" id="KW-1003">Cell membrane</keyword>
<comment type="catalytic activity">
    <reaction evidence="12">
        <text>L-proline(in) + Na(+)(in) = L-proline(out) + Na(+)(out)</text>
        <dbReference type="Rhea" id="RHEA:28967"/>
        <dbReference type="ChEBI" id="CHEBI:29101"/>
        <dbReference type="ChEBI" id="CHEBI:60039"/>
    </reaction>
</comment>
<evidence type="ECO:0000313" key="16">
    <source>
        <dbReference type="Proteomes" id="UP000567922"/>
    </source>
</evidence>
<dbReference type="GO" id="GO:0015293">
    <property type="term" value="F:symporter activity"/>
    <property type="evidence" value="ECO:0007669"/>
    <property type="project" value="UniProtKB-KW"/>
</dbReference>
<reference evidence="15 16" key="1">
    <citation type="submission" date="2020-08" db="EMBL/GenBank/DDBJ databases">
        <title>Sequencing the genomes of 1000 actinobacteria strains.</title>
        <authorList>
            <person name="Klenk H.-P."/>
        </authorList>
    </citation>
    <scope>NUCLEOTIDE SEQUENCE [LARGE SCALE GENOMIC DNA]</scope>
    <source>
        <strain evidence="15 16">DSM 45258</strain>
    </source>
</reference>
<evidence type="ECO:0000256" key="3">
    <source>
        <dbReference type="ARBA" id="ARBA00022448"/>
    </source>
</evidence>
<feature type="transmembrane region" description="Helical" evidence="14">
    <location>
        <begin position="147"/>
        <end position="166"/>
    </location>
</feature>
<feature type="transmembrane region" description="Helical" evidence="14">
    <location>
        <begin position="67"/>
        <end position="91"/>
    </location>
</feature>